<gene>
    <name evidence="1" type="ORF">V8G54_016800</name>
</gene>
<name>A0AAQ3NKU1_VIGMU</name>
<proteinExistence type="predicted"/>
<reference evidence="1 2" key="1">
    <citation type="journal article" date="2023" name="Life. Sci Alliance">
        <title>Evolutionary insights into 3D genome organization and epigenetic landscape of Vigna mungo.</title>
        <authorList>
            <person name="Junaid A."/>
            <person name="Singh B."/>
            <person name="Bhatia S."/>
        </authorList>
    </citation>
    <scope>NUCLEOTIDE SEQUENCE [LARGE SCALE GENOMIC DNA]</scope>
    <source>
        <strain evidence="1">Urdbean</strain>
    </source>
</reference>
<keyword evidence="2" id="KW-1185">Reference proteome</keyword>
<dbReference type="Proteomes" id="UP001374535">
    <property type="component" value="Chromosome 5"/>
</dbReference>
<accession>A0AAQ3NKU1</accession>
<dbReference type="AlphaFoldDB" id="A0AAQ3NKU1"/>
<evidence type="ECO:0000313" key="2">
    <source>
        <dbReference type="Proteomes" id="UP001374535"/>
    </source>
</evidence>
<sequence>MRRCHVADPSPPKVRVSQLHNGQELEVLPQIAMEASQWWRDRCAKENTMALQFGPRNFDGDTCKENEFRAFAGCARMMNARERRCDLGVVGMVILAKDKSHDVGFLRVMEFRDGGLSWCRSRARVHGSDAIGFLCYAIWEFKNCDFFWVLLCLNRDEEDDVNGCNYGRARRKSHGKILGILKVDYLMASPIQHAKLIGCRKAKALWAVIRTPTNKTH</sequence>
<dbReference type="EMBL" id="CP144696">
    <property type="protein sequence ID" value="WVZ12270.1"/>
    <property type="molecule type" value="Genomic_DNA"/>
</dbReference>
<evidence type="ECO:0000313" key="1">
    <source>
        <dbReference type="EMBL" id="WVZ12270.1"/>
    </source>
</evidence>
<organism evidence="1 2">
    <name type="scientific">Vigna mungo</name>
    <name type="common">Black gram</name>
    <name type="synonym">Phaseolus mungo</name>
    <dbReference type="NCBI Taxonomy" id="3915"/>
    <lineage>
        <taxon>Eukaryota</taxon>
        <taxon>Viridiplantae</taxon>
        <taxon>Streptophyta</taxon>
        <taxon>Embryophyta</taxon>
        <taxon>Tracheophyta</taxon>
        <taxon>Spermatophyta</taxon>
        <taxon>Magnoliopsida</taxon>
        <taxon>eudicotyledons</taxon>
        <taxon>Gunneridae</taxon>
        <taxon>Pentapetalae</taxon>
        <taxon>rosids</taxon>
        <taxon>fabids</taxon>
        <taxon>Fabales</taxon>
        <taxon>Fabaceae</taxon>
        <taxon>Papilionoideae</taxon>
        <taxon>50 kb inversion clade</taxon>
        <taxon>NPAAA clade</taxon>
        <taxon>indigoferoid/millettioid clade</taxon>
        <taxon>Phaseoleae</taxon>
        <taxon>Vigna</taxon>
    </lineage>
</organism>
<protein>
    <submittedName>
        <fullName evidence="1">Uncharacterized protein</fullName>
    </submittedName>
</protein>